<dbReference type="PROSITE" id="PS00463">
    <property type="entry name" value="ZN2_CY6_FUNGAL_1"/>
    <property type="match status" value="1"/>
</dbReference>
<evidence type="ECO:0000313" key="5">
    <source>
        <dbReference type="Proteomes" id="UP001174694"/>
    </source>
</evidence>
<dbReference type="PANTHER" id="PTHR47657:SF12">
    <property type="entry name" value="ZN(II)2CYS6 TRANSCRIPTION FACTOR (EUROFUNG)"/>
    <property type="match status" value="1"/>
</dbReference>
<dbReference type="Proteomes" id="UP001174694">
    <property type="component" value="Unassembled WGS sequence"/>
</dbReference>
<protein>
    <submittedName>
        <fullName evidence="4">C6 transcription factor</fullName>
    </submittedName>
</protein>
<feature type="domain" description="Zn(2)-C6 fungal-type" evidence="3">
    <location>
        <begin position="19"/>
        <end position="49"/>
    </location>
</feature>
<organism evidence="4 5">
    <name type="scientific">Pleurostoma richardsiae</name>
    <dbReference type="NCBI Taxonomy" id="41990"/>
    <lineage>
        <taxon>Eukaryota</taxon>
        <taxon>Fungi</taxon>
        <taxon>Dikarya</taxon>
        <taxon>Ascomycota</taxon>
        <taxon>Pezizomycotina</taxon>
        <taxon>Sordariomycetes</taxon>
        <taxon>Sordariomycetidae</taxon>
        <taxon>Calosphaeriales</taxon>
        <taxon>Pleurostomataceae</taxon>
        <taxon>Pleurostoma</taxon>
    </lineage>
</organism>
<evidence type="ECO:0000256" key="1">
    <source>
        <dbReference type="ARBA" id="ARBA00023242"/>
    </source>
</evidence>
<dbReference type="InterPro" id="IPR036864">
    <property type="entry name" value="Zn2-C6_fun-type_DNA-bd_sf"/>
</dbReference>
<dbReference type="GO" id="GO:0000981">
    <property type="term" value="F:DNA-binding transcription factor activity, RNA polymerase II-specific"/>
    <property type="evidence" value="ECO:0007669"/>
    <property type="project" value="InterPro"/>
</dbReference>
<dbReference type="SMART" id="SM00066">
    <property type="entry name" value="GAL4"/>
    <property type="match status" value="1"/>
</dbReference>
<dbReference type="GO" id="GO:0008270">
    <property type="term" value="F:zinc ion binding"/>
    <property type="evidence" value="ECO:0007669"/>
    <property type="project" value="InterPro"/>
</dbReference>
<proteinExistence type="predicted"/>
<dbReference type="Pfam" id="PF11951">
    <property type="entry name" value="Fungal_trans_2"/>
    <property type="match status" value="1"/>
</dbReference>
<sequence length="566" mass="63175">MAGPGGGPPRRSHTKSRKGCDTCKRRHIRCDENFPQCRNCTKHKIRCPYNDVQVTEDRSTTPDKPDLMWTPEIEATIEQWQRTGVFPFPSLNIYPTPNPQYLSLEDMRLIHHVASISHQLGTMDANGFTLWTRQIPTIIKIGATNNYVMHALLAFSAMHIAFLTDCPLVGNMAYEHRGIALKGLQEAIGTFSRETSDAILAASLVLSWQATDWRSWTQLMQGTRSVIEAMDPWKHESQFGDFIAESSTFPTAPPSPTPDHKPNQPRKEDIEAFQRTLQQLQKVEAHLKSKREDTKAVAQLIGFLKGARKVSPTLSVAQQFDRLQPLRTWLFWLPVLYLQQTGGSPSALVIIAHYYTVALLMERFFPEIGAAYFGSLTICPLEEIARRLLSINVSGEGDSQTPLTLMEFPIDAVNEFRSRMGWIQPARTPSFPQFNPPNFYMSENVSMPMPPTTSEYMPYGENPAFSYSTEDLSVLTAEPGPSSAISPLQLSSPFTNQQYLSIPSPSYGGYSPASSQFGDFNEASSIVYSDTEEYGSYDMSFAANPGLGGPSNYGVGFVPPVQTVWI</sequence>
<evidence type="ECO:0000259" key="3">
    <source>
        <dbReference type="PROSITE" id="PS50048"/>
    </source>
</evidence>
<dbReference type="SUPFAM" id="SSF57701">
    <property type="entry name" value="Zn2/Cys6 DNA-binding domain"/>
    <property type="match status" value="1"/>
</dbReference>
<keyword evidence="5" id="KW-1185">Reference proteome</keyword>
<dbReference type="PANTHER" id="PTHR47657">
    <property type="entry name" value="STEROL REGULATORY ELEMENT-BINDING PROTEIN ECM22"/>
    <property type="match status" value="1"/>
</dbReference>
<keyword evidence="1" id="KW-0539">Nucleus</keyword>
<reference evidence="4" key="1">
    <citation type="submission" date="2022-07" db="EMBL/GenBank/DDBJ databases">
        <title>Fungi with potential for degradation of polypropylene.</title>
        <authorList>
            <person name="Gostincar C."/>
        </authorList>
    </citation>
    <scope>NUCLEOTIDE SEQUENCE</scope>
    <source>
        <strain evidence="4">EXF-13308</strain>
    </source>
</reference>
<dbReference type="AlphaFoldDB" id="A0AA38VRJ9"/>
<dbReference type="Gene3D" id="4.10.240.10">
    <property type="entry name" value="Zn(2)-C6 fungal-type DNA-binding domain"/>
    <property type="match status" value="1"/>
</dbReference>
<dbReference type="InterPro" id="IPR021858">
    <property type="entry name" value="Fun_TF"/>
</dbReference>
<evidence type="ECO:0000313" key="4">
    <source>
        <dbReference type="EMBL" id="KAJ9142709.1"/>
    </source>
</evidence>
<dbReference type="Pfam" id="PF00172">
    <property type="entry name" value="Zn_clus"/>
    <property type="match status" value="1"/>
</dbReference>
<dbReference type="InterPro" id="IPR052400">
    <property type="entry name" value="Zn2-C6_fungal_TF"/>
</dbReference>
<dbReference type="PROSITE" id="PS50048">
    <property type="entry name" value="ZN2_CY6_FUNGAL_2"/>
    <property type="match status" value="1"/>
</dbReference>
<feature type="region of interest" description="Disordered" evidence="2">
    <location>
        <begin position="245"/>
        <end position="266"/>
    </location>
</feature>
<evidence type="ECO:0000256" key="2">
    <source>
        <dbReference type="SAM" id="MobiDB-lite"/>
    </source>
</evidence>
<gene>
    <name evidence="4" type="ORF">NKR23_g6998</name>
</gene>
<dbReference type="CDD" id="cd00067">
    <property type="entry name" value="GAL4"/>
    <property type="match status" value="1"/>
</dbReference>
<dbReference type="EMBL" id="JANBVO010000021">
    <property type="protein sequence ID" value="KAJ9142709.1"/>
    <property type="molecule type" value="Genomic_DNA"/>
</dbReference>
<accession>A0AA38VRJ9</accession>
<comment type="caution">
    <text evidence="4">The sequence shown here is derived from an EMBL/GenBank/DDBJ whole genome shotgun (WGS) entry which is preliminary data.</text>
</comment>
<dbReference type="InterPro" id="IPR001138">
    <property type="entry name" value="Zn2Cys6_DnaBD"/>
</dbReference>
<name>A0AA38VRJ9_9PEZI</name>